<evidence type="ECO:0000256" key="6">
    <source>
        <dbReference type="SAM" id="Phobius"/>
    </source>
</evidence>
<feature type="transmembrane region" description="Helical" evidence="6">
    <location>
        <begin position="100"/>
        <end position="121"/>
    </location>
</feature>
<dbReference type="OrthoDB" id="9764259at2"/>
<dbReference type="GO" id="GO:0022857">
    <property type="term" value="F:transmembrane transporter activity"/>
    <property type="evidence" value="ECO:0007669"/>
    <property type="project" value="InterPro"/>
</dbReference>
<feature type="transmembrane region" description="Helical" evidence="6">
    <location>
        <begin position="372"/>
        <end position="391"/>
    </location>
</feature>
<feature type="transmembrane region" description="Helical" evidence="6">
    <location>
        <begin position="216"/>
        <end position="238"/>
    </location>
</feature>
<keyword evidence="9" id="KW-1185">Reference proteome</keyword>
<organism evidence="8 9">
    <name type="scientific">Pseudoponticoccus marisrubri</name>
    <dbReference type="NCBI Taxonomy" id="1685382"/>
    <lineage>
        <taxon>Bacteria</taxon>
        <taxon>Pseudomonadati</taxon>
        <taxon>Pseudomonadota</taxon>
        <taxon>Alphaproteobacteria</taxon>
        <taxon>Rhodobacterales</taxon>
        <taxon>Roseobacteraceae</taxon>
        <taxon>Pseudoponticoccus</taxon>
    </lineage>
</organism>
<dbReference type="PANTHER" id="PTHR23504:SF15">
    <property type="entry name" value="MAJOR FACILITATOR SUPERFAMILY (MFS) PROFILE DOMAIN-CONTAINING PROTEIN"/>
    <property type="match status" value="1"/>
</dbReference>
<dbReference type="Proteomes" id="UP000054396">
    <property type="component" value="Unassembled WGS sequence"/>
</dbReference>
<keyword evidence="2" id="KW-0813">Transport</keyword>
<feature type="transmembrane region" description="Helical" evidence="6">
    <location>
        <begin position="133"/>
        <end position="155"/>
    </location>
</feature>
<gene>
    <name evidence="8" type="ORF">AVJ23_16000</name>
</gene>
<feature type="transmembrane region" description="Helical" evidence="6">
    <location>
        <begin position="250"/>
        <end position="271"/>
    </location>
</feature>
<evidence type="ECO:0000256" key="1">
    <source>
        <dbReference type="ARBA" id="ARBA00004141"/>
    </source>
</evidence>
<dbReference type="AlphaFoldDB" id="A0A0W7WGD0"/>
<name>A0A0W7WGD0_9RHOB</name>
<feature type="transmembrane region" description="Helical" evidence="6">
    <location>
        <begin position="75"/>
        <end position="94"/>
    </location>
</feature>
<evidence type="ECO:0000256" key="5">
    <source>
        <dbReference type="ARBA" id="ARBA00023136"/>
    </source>
</evidence>
<proteinExistence type="predicted"/>
<dbReference type="InterPro" id="IPR020846">
    <property type="entry name" value="MFS_dom"/>
</dbReference>
<dbReference type="GO" id="GO:0016020">
    <property type="term" value="C:membrane"/>
    <property type="evidence" value="ECO:0007669"/>
    <property type="project" value="UniProtKB-SubCell"/>
</dbReference>
<feature type="domain" description="Major facilitator superfamily (MFS) profile" evidence="7">
    <location>
        <begin position="4"/>
        <end position="396"/>
    </location>
</feature>
<sequence>MSPRLVFLLSTVTIDAMGIGLILPVMPDLIREVSGGTLADAALWGGVLSTLYALMQFLFAPLMGHLSDIHGRRPVLLITLAVMVVDYVVMALAQTLWLLLAARALGGLAAATQSTASAALADITPPQDRARRFGLIGAAFGLGFVLGPLLGGLLGELGTRAPFWAAAALAGANALLGLVVLPETVGAARPRFTLGRANPLGVFLSLSRLDGVRRGLVLFFLYQLAFATYPAVWAYFVAARYGWDAGMTGLSLGLFGISMALVQGVLIGPVLTRCGPSGTVLAGLLFSALSFAAILWAPTGPLALAIVPLAALGALFGPAIQGVMSARLGPDRQGELQGALGAAAAVSMVLAPLVMTRVFAHFTAPGAEPRLAGAPFALALGLVLLALVLFLRPERPRAVT</sequence>
<feature type="transmembrane region" description="Helical" evidence="6">
    <location>
        <begin position="303"/>
        <end position="326"/>
    </location>
</feature>
<keyword evidence="5 6" id="KW-0472">Membrane</keyword>
<dbReference type="PROSITE" id="PS50850">
    <property type="entry name" value="MFS"/>
    <property type="match status" value="1"/>
</dbReference>
<dbReference type="RefSeq" id="WP_058863222.1">
    <property type="nucleotide sequence ID" value="NZ_LPXO01000011.1"/>
</dbReference>
<dbReference type="SUPFAM" id="SSF103473">
    <property type="entry name" value="MFS general substrate transporter"/>
    <property type="match status" value="1"/>
</dbReference>
<evidence type="ECO:0000256" key="2">
    <source>
        <dbReference type="ARBA" id="ARBA00022448"/>
    </source>
</evidence>
<evidence type="ECO:0000259" key="7">
    <source>
        <dbReference type="PROSITE" id="PS50850"/>
    </source>
</evidence>
<evidence type="ECO:0000256" key="3">
    <source>
        <dbReference type="ARBA" id="ARBA00022692"/>
    </source>
</evidence>
<comment type="caution">
    <text evidence="8">The sequence shown here is derived from an EMBL/GenBank/DDBJ whole genome shotgun (WGS) entry which is preliminary data.</text>
</comment>
<dbReference type="Gene3D" id="1.20.1250.20">
    <property type="entry name" value="MFS general substrate transporter like domains"/>
    <property type="match status" value="1"/>
</dbReference>
<dbReference type="Pfam" id="PF07690">
    <property type="entry name" value="MFS_1"/>
    <property type="match status" value="2"/>
</dbReference>
<feature type="transmembrane region" description="Helical" evidence="6">
    <location>
        <begin position="338"/>
        <end position="360"/>
    </location>
</feature>
<reference evidence="8 9" key="1">
    <citation type="submission" date="2015-12" db="EMBL/GenBank/DDBJ databases">
        <authorList>
            <person name="Shamseldin A."/>
            <person name="Moawad H."/>
            <person name="Abd El-Rahim W.M."/>
            <person name="Sadowsky M.J."/>
        </authorList>
    </citation>
    <scope>NUCLEOTIDE SEQUENCE [LARGE SCALE GENOMIC DNA]</scope>
    <source>
        <strain evidence="8 9">SJ5A-1</strain>
    </source>
</reference>
<keyword evidence="3 6" id="KW-0812">Transmembrane</keyword>
<evidence type="ECO:0000313" key="8">
    <source>
        <dbReference type="EMBL" id="KUF09658.1"/>
    </source>
</evidence>
<keyword evidence="4 6" id="KW-1133">Transmembrane helix</keyword>
<dbReference type="InterPro" id="IPR036259">
    <property type="entry name" value="MFS_trans_sf"/>
</dbReference>
<dbReference type="InterPro" id="IPR011701">
    <property type="entry name" value="MFS"/>
</dbReference>
<dbReference type="EMBL" id="LPXO01000011">
    <property type="protein sequence ID" value="KUF09658.1"/>
    <property type="molecule type" value="Genomic_DNA"/>
</dbReference>
<feature type="transmembrane region" description="Helical" evidence="6">
    <location>
        <begin position="161"/>
        <end position="181"/>
    </location>
</feature>
<dbReference type="STRING" id="1685382.AVJ23_16000"/>
<dbReference type="PRINTS" id="PR01035">
    <property type="entry name" value="TCRTETA"/>
</dbReference>
<accession>A0A0W7WGD0</accession>
<feature type="transmembrane region" description="Helical" evidence="6">
    <location>
        <begin position="278"/>
        <end position="297"/>
    </location>
</feature>
<dbReference type="PANTHER" id="PTHR23504">
    <property type="entry name" value="MAJOR FACILITATOR SUPERFAMILY DOMAIN-CONTAINING PROTEIN 10"/>
    <property type="match status" value="1"/>
</dbReference>
<evidence type="ECO:0000313" key="9">
    <source>
        <dbReference type="Proteomes" id="UP000054396"/>
    </source>
</evidence>
<comment type="subcellular location">
    <subcellularLocation>
        <location evidence="1">Membrane</location>
        <topology evidence="1">Multi-pass membrane protein</topology>
    </subcellularLocation>
</comment>
<evidence type="ECO:0000256" key="4">
    <source>
        <dbReference type="ARBA" id="ARBA00022989"/>
    </source>
</evidence>
<dbReference type="InterPro" id="IPR001958">
    <property type="entry name" value="Tet-R_TetA/multi-R_MdtG-like"/>
</dbReference>
<feature type="transmembrane region" description="Helical" evidence="6">
    <location>
        <begin position="42"/>
        <end position="63"/>
    </location>
</feature>
<protein>
    <submittedName>
        <fullName evidence="8">MFS transporter</fullName>
    </submittedName>
</protein>